<keyword evidence="7 8" id="KW-0472">Membrane</keyword>
<sequence>MRFTDLFVHRPVLASVVSLLIFILGLRALAGLEIRQYPETQNTVVTVTTAYPGASSELVKGFITTPLQQAIAEADGIDYLTATSTQGVSTIEANMRLNYDPNAAVAEIQAKVASQRNVLPAAAQNPVIDSTTGDSTALMYLAFYSEKMTLPQITDYLIRVVQPSLQALEGVAKAEIFGNQTFAMRVWLDPDRMASLGVSGEQVAQVLAANNYLAGVGQIKGETVQIDLSTTTDVGDVESFRKLVVHETGGTLVRLEDIAEVELGPANYDSATLYKGIPAIFIGVEQTPGANPLNVAERVHDALPGLRAQFPEGLEAHIPYDASEFIQESIEEVFKTLAEAVLIVLFVIFLSLGSLRAAIVPSVAVPLSLVGAGFLMLLAGFSINLLTLLAMVLAIGIVVDDAIIVVENVHRHIEMGKTGMQAALEGARELAGPIIAMTTTLVAVYAPIGFMGGLVGSLFVEFAFTLAGAVLVSGVVALTLSPMISARVLHSSKEEGRFEHLVEQFFQGLARFYGKVLHGWLRFPSVTVLVAVAVVASVYAMYTMTEKELAPTEDQSILFFQATAPETATIDYDLRYIDQMLELFEQIPEYQESFIIAGFGGSPATTFGGFKMPQPSERERSQMTIQPELQGKLARIPGFQTVLFPRPSLPSPGRGVPVEFVLVSDASYPELARFADELVGRAMQSGQFMFLQKDVKFERPRTVIEVDRDLAGDLGIDMQQFGQSLGVMLNEDYVNWFSLEGRSYKVIPQVDREARNAIERIEDYNLRTDTGELVPVSTLVSIRQTVEPSQRTQFQQLNAITLSGVPTPGVTLGDALAYLEETAAEILPRNVRWDYKGESRQFKSEGGALEATFFLSILVIYLVLAAQFESWRDPFVILMSVPLTIAGAMVFLFLGFASINIYTQVGLITLIGLIAKNGILIVEFANQLREQEGLDKRAAVEQASQIRLRPILMTTVAMLVAMIPLLLASGPGAVSRFDIGLVIATGLGIGTFFTLFVVPAMYVLVASKQVRRLDSSQPAREPSVG</sequence>
<keyword evidence="2" id="KW-0813">Transport</keyword>
<feature type="transmembrane region" description="Helical" evidence="8">
    <location>
        <begin position="846"/>
        <end position="864"/>
    </location>
</feature>
<organism evidence="9 10">
    <name type="scientific">Halochromatium glycolicum</name>
    <dbReference type="NCBI Taxonomy" id="85075"/>
    <lineage>
        <taxon>Bacteria</taxon>
        <taxon>Pseudomonadati</taxon>
        <taxon>Pseudomonadota</taxon>
        <taxon>Gammaproteobacteria</taxon>
        <taxon>Chromatiales</taxon>
        <taxon>Chromatiaceae</taxon>
        <taxon>Halochromatium</taxon>
    </lineage>
</organism>
<dbReference type="PANTHER" id="PTHR32063:SF14">
    <property type="entry name" value="BLL4319 PROTEIN"/>
    <property type="match status" value="1"/>
</dbReference>
<feature type="transmembrane region" description="Helical" evidence="8">
    <location>
        <begin position="520"/>
        <end position="542"/>
    </location>
</feature>
<dbReference type="Proteomes" id="UP001296776">
    <property type="component" value="Unassembled WGS sequence"/>
</dbReference>
<dbReference type="GO" id="GO:0042910">
    <property type="term" value="F:xenobiotic transmembrane transporter activity"/>
    <property type="evidence" value="ECO:0007669"/>
    <property type="project" value="TreeGrafter"/>
</dbReference>
<evidence type="ECO:0000256" key="7">
    <source>
        <dbReference type="ARBA" id="ARBA00023136"/>
    </source>
</evidence>
<evidence type="ECO:0000313" key="10">
    <source>
        <dbReference type="Proteomes" id="UP001296776"/>
    </source>
</evidence>
<dbReference type="Gene3D" id="3.30.2090.10">
    <property type="entry name" value="Multidrug efflux transporter AcrB TolC docking domain, DN and DC subdomains"/>
    <property type="match status" value="2"/>
</dbReference>
<feature type="transmembrane region" description="Helical" evidence="8">
    <location>
        <begin position="462"/>
        <end position="484"/>
    </location>
</feature>
<keyword evidence="10" id="KW-1185">Reference proteome</keyword>
<dbReference type="PANTHER" id="PTHR32063">
    <property type="match status" value="1"/>
</dbReference>
<reference evidence="9" key="1">
    <citation type="submission" date="2017-08" db="EMBL/GenBank/DDBJ databases">
        <authorList>
            <person name="Imhoff J.F."/>
            <person name="Rahn T."/>
            <person name="Kuenzel S."/>
            <person name="Neulinger S.C."/>
        </authorList>
    </citation>
    <scope>NUCLEOTIDE SEQUENCE</scope>
    <source>
        <strain evidence="9">DSM 11080</strain>
    </source>
</reference>
<protein>
    <submittedName>
        <fullName evidence="9">Multidrug efflux protein</fullName>
    </submittedName>
</protein>
<keyword evidence="3" id="KW-1003">Cell membrane</keyword>
<evidence type="ECO:0000256" key="8">
    <source>
        <dbReference type="SAM" id="Phobius"/>
    </source>
</evidence>
<feature type="transmembrane region" description="Helical" evidence="8">
    <location>
        <begin position="359"/>
        <end position="379"/>
    </location>
</feature>
<dbReference type="InterPro" id="IPR001036">
    <property type="entry name" value="Acrflvin-R"/>
</dbReference>
<dbReference type="FunFam" id="1.20.1640.10:FF:000001">
    <property type="entry name" value="Efflux pump membrane transporter"/>
    <property type="match status" value="1"/>
</dbReference>
<feature type="transmembrane region" description="Helical" evidence="8">
    <location>
        <begin position="905"/>
        <end position="925"/>
    </location>
</feature>
<feature type="transmembrane region" description="Helical" evidence="8">
    <location>
        <begin position="385"/>
        <end position="409"/>
    </location>
</feature>
<dbReference type="GO" id="GO:0005886">
    <property type="term" value="C:plasma membrane"/>
    <property type="evidence" value="ECO:0007669"/>
    <property type="project" value="UniProtKB-SubCell"/>
</dbReference>
<feature type="transmembrane region" description="Helical" evidence="8">
    <location>
        <begin position="430"/>
        <end position="450"/>
    </location>
</feature>
<dbReference type="Pfam" id="PF00873">
    <property type="entry name" value="ACR_tran"/>
    <property type="match status" value="1"/>
</dbReference>
<dbReference type="AlphaFoldDB" id="A0AAJ0X996"/>
<dbReference type="Gene3D" id="3.30.70.1320">
    <property type="entry name" value="Multidrug efflux transporter AcrB pore domain like"/>
    <property type="match status" value="1"/>
</dbReference>
<evidence type="ECO:0000256" key="4">
    <source>
        <dbReference type="ARBA" id="ARBA00022519"/>
    </source>
</evidence>
<dbReference type="Gene3D" id="1.20.1640.10">
    <property type="entry name" value="Multidrug efflux transporter AcrB transmembrane domain"/>
    <property type="match status" value="2"/>
</dbReference>
<keyword evidence="5 8" id="KW-0812">Transmembrane</keyword>
<evidence type="ECO:0000256" key="2">
    <source>
        <dbReference type="ARBA" id="ARBA00022448"/>
    </source>
</evidence>
<comment type="subcellular location">
    <subcellularLocation>
        <location evidence="1">Cell inner membrane</location>
        <topology evidence="1">Multi-pass membrane protein</topology>
    </subcellularLocation>
</comment>
<feature type="transmembrane region" description="Helical" evidence="8">
    <location>
        <begin position="876"/>
        <end position="899"/>
    </location>
</feature>
<dbReference type="SUPFAM" id="SSF82866">
    <property type="entry name" value="Multidrug efflux transporter AcrB transmembrane domain"/>
    <property type="match status" value="2"/>
</dbReference>
<evidence type="ECO:0000313" key="9">
    <source>
        <dbReference type="EMBL" id="MBK1704614.1"/>
    </source>
</evidence>
<dbReference type="SUPFAM" id="SSF82714">
    <property type="entry name" value="Multidrug efflux transporter AcrB TolC docking domain, DN and DC subdomains"/>
    <property type="match status" value="2"/>
</dbReference>
<reference evidence="9" key="2">
    <citation type="journal article" date="2020" name="Microorganisms">
        <title>Osmotic Adaptation and Compatible Solute Biosynthesis of Phototrophic Bacteria as Revealed from Genome Analyses.</title>
        <authorList>
            <person name="Imhoff J.F."/>
            <person name="Rahn T."/>
            <person name="Kunzel S."/>
            <person name="Keller A."/>
            <person name="Neulinger S.C."/>
        </authorList>
    </citation>
    <scope>NUCLEOTIDE SEQUENCE</scope>
    <source>
        <strain evidence="9">DSM 11080</strain>
    </source>
</reference>
<dbReference type="Gene3D" id="3.30.70.1430">
    <property type="entry name" value="Multidrug efflux transporter AcrB pore domain"/>
    <property type="match status" value="2"/>
</dbReference>
<accession>A0AAJ0X996</accession>
<evidence type="ECO:0000256" key="3">
    <source>
        <dbReference type="ARBA" id="ARBA00022475"/>
    </source>
</evidence>
<name>A0AAJ0X996_9GAMM</name>
<dbReference type="EMBL" id="NRSJ01000012">
    <property type="protein sequence ID" value="MBK1704614.1"/>
    <property type="molecule type" value="Genomic_DNA"/>
</dbReference>
<proteinExistence type="predicted"/>
<feature type="transmembrane region" description="Helical" evidence="8">
    <location>
        <begin position="979"/>
        <end position="1005"/>
    </location>
</feature>
<evidence type="ECO:0000256" key="1">
    <source>
        <dbReference type="ARBA" id="ARBA00004429"/>
    </source>
</evidence>
<evidence type="ECO:0000256" key="6">
    <source>
        <dbReference type="ARBA" id="ARBA00022989"/>
    </source>
</evidence>
<feature type="transmembrane region" description="Helical" evidence="8">
    <location>
        <begin position="333"/>
        <end position="352"/>
    </location>
</feature>
<keyword evidence="4" id="KW-0997">Cell inner membrane</keyword>
<keyword evidence="6 8" id="KW-1133">Transmembrane helix</keyword>
<feature type="transmembrane region" description="Helical" evidence="8">
    <location>
        <begin position="946"/>
        <end position="967"/>
    </location>
</feature>
<comment type="caution">
    <text evidence="9">The sequence shown here is derived from an EMBL/GenBank/DDBJ whole genome shotgun (WGS) entry which is preliminary data.</text>
</comment>
<dbReference type="PRINTS" id="PR00702">
    <property type="entry name" value="ACRIFLAVINRP"/>
</dbReference>
<dbReference type="InterPro" id="IPR027463">
    <property type="entry name" value="AcrB_DN_DC_subdom"/>
</dbReference>
<dbReference type="SUPFAM" id="SSF82693">
    <property type="entry name" value="Multidrug efflux transporter AcrB pore domain, PN1, PN2, PC1 and PC2 subdomains"/>
    <property type="match status" value="3"/>
</dbReference>
<evidence type="ECO:0000256" key="5">
    <source>
        <dbReference type="ARBA" id="ARBA00022692"/>
    </source>
</evidence>
<dbReference type="RefSeq" id="WP_200345818.1">
    <property type="nucleotide sequence ID" value="NZ_NRSJ01000012.1"/>
</dbReference>
<gene>
    <name evidence="9" type="ORF">CKO40_08710</name>
</gene>
<dbReference type="Gene3D" id="3.30.70.1440">
    <property type="entry name" value="Multidrug efflux transporter AcrB pore domain"/>
    <property type="match status" value="1"/>
</dbReference>